<evidence type="ECO:0000313" key="4">
    <source>
        <dbReference type="EMBL" id="KAH0577727.1"/>
    </source>
</evidence>
<dbReference type="PANTHER" id="PTHR45912:SF3">
    <property type="entry name" value="CILIA- AND FLAGELLA-ASSOCIATED PROTEIN 47"/>
    <property type="match status" value="1"/>
</dbReference>
<feature type="domain" description="Cilia- and flagella-associated protein 47" evidence="1">
    <location>
        <begin position="1699"/>
        <end position="1864"/>
    </location>
</feature>
<dbReference type="InterPro" id="IPR013783">
    <property type="entry name" value="Ig-like_fold"/>
</dbReference>
<organism evidence="3">
    <name type="scientific">Spironucleus salmonicida</name>
    <dbReference type="NCBI Taxonomy" id="348837"/>
    <lineage>
        <taxon>Eukaryota</taxon>
        <taxon>Metamonada</taxon>
        <taxon>Diplomonadida</taxon>
        <taxon>Hexamitidae</taxon>
        <taxon>Hexamitinae</taxon>
        <taxon>Spironucleus</taxon>
    </lineage>
</organism>
<dbReference type="GO" id="GO:0060271">
    <property type="term" value="P:cilium assembly"/>
    <property type="evidence" value="ECO:0007669"/>
    <property type="project" value="TreeGrafter"/>
</dbReference>
<sequence length="3148" mass="359513">MSLEISTDKLVFYDIANAQKQIQVLNIRNSTLQSVRIRATQPKTSNFRIQFQNLPQLAPGLSMQVPVELNAMAGDVELADTFTIATPTEKYVIALNGITTFVKLQAHDIDFGIIPTDQEIHKILKIRNTGTGSGDYAIKITQILGDKLNLDIEQSSGKIAALEELQIPIYINSSKVNVVQYLLEINELSYRVTASIQAPSLILTNNNAPVQYTTFQSLFYIKQTQNYTLCNVSPFPLSFDSVTQIIEFKSRSQNFASEEEKQKFYTFLASHYKILPSQGTIPANKSIDIQLCFTPKQSLNLAERANSFMKYCNFKDWDRILGGVDYTKAETATNDQLKEYGSEFMYFTPKIDDFDVQAKVQFLSIFKGDKQVACELIVQSQSRRPLVVFSDHEFHFKRNQEKFFEMKSMNHYPVRIEMQLPPGFKINSDMTFTLQPKESRIFQLSYEPNSLTDFDGFFHINIGNSYYNVNIGLLVNKDQLPKKLQQTISKVDSRVQKEALPLEMTNTITLSKFKDTIAAQNLGMDGTYKASKLEQLQNTNYCKKYMNEEDSDDVEIHHTKVTAYNDHIDLGLGDTAYDSAPFTYKQNPKIIDRTQQKINENIDMVDQMVQPKKRPALQNDILPTNKTYPQSAFDAIQFNKIHDECKVKLAQRQLSIITTGTTDFEFNQVTVGTTCTKYYKIANDLQNYVKVELAYQPKEDDVQSCEFIILNNPQYLPPGCYTSFGIQVLFSDLNKKFYDKIQVFINDQFYQQLNIKAEVIRPQLRSNYKLFNNTQNQETLARVLKVLQQPRFDMEQTQDCMFFNLNSENAFQKRICQTLMLTNVGTSDVQTYLSLQQTGDDIKLEFTDILIPVNSTIECKVEWIPSQEPIITNTLEISFEKGTSYYIPIITKLNPGKANILEKQIDLGLITVSQQIQSNITLQNKNAQFPLFYEILQNEFNNSQNFIQLVLDSQRGEISAEDSAGVQLSFIAQTLGNFNIQLQTKIIGGETISLNIKGAVEVAYVMIEKYTTNIVSNPPSVPVSQSVVTRNQQSISQGEDSVMLPVKDIYVAHVVTNVTNTQKLVLTNRGKVAAGIFVDASHAQFITLQETQDNNVTFNQYQYDEMINMFSMYQGQQFNNDRSPSPQATQRTDNMLTELAYKYNLPVFKNCKDDNYTEYLNNIMNNVNINDAYGGQIYRNNAEIQIKQPGKVLYINIPVGQQCVINIQLIISQVEQNIEQSLFFWILGQKYANMTDSSCFGYNNQLKYLFSSQNAVITLSNAQVDFGIKVSDNGYKQSILASPSSQKQLYQELFTSIGGQQLSKEELQKEIPFMKYLANTGLFSSDINISNTTPNPVYYTIVLYNANDEMINDNIFSISQPFGQISSFDSVSIRIYFSPTVVGQHVANAKIYYISEGTISFFQRQNYLTADSLNIQLNAVAIHKNLVFDNQLFFFPNTVVNQPSRIQFNIYNVGFKQNTRLQMYFPPELSKIAFNVIWPFGNVINHMIKYLPVVVSFVSAFPISFNSKIAFLDDNNVPYYVFISGNAYNDDFQLIEYNLNNVLNTYENDQLRTINYYTQNPDLEPAELMKFGISKTLLLALQSVSAKPFIEFSEYAISQNYDAIYKNQQSQFNYEYILVNPITGTFPNNQNKLVNQVVKQFIQGPFITKLNPAYDQKLSRVQFYWMNCFKQLLSSEVPFSPFIPYLTDIIDISDNQNRLQILLNTINLFYGQKVNSFPSYFTNITNRSQQFLIFVAQTYGKSVNFTLKQVQNIPTIETQKVDFLASCYESFLNTLKIHGAMLNNIHFSLLLSQSDFLAYTKKSIAILATNAYTIDQQTEFSLINSLISSQNAEILTNLLKFVHQACHQSAWFFVLQEIVKISLLNVQKTNLSISQDKFKNWILGESSEFQFKKAINSQIFDRATQSKFFTKMVPSEIEDLTLKFIEFYAKFQIFNTNFDIQILDFKSLISGVEIGLCILSFAPSQVNLAQKVEDVINNAQKIADTKLARNQTDFMLNQLYKLTVKPIEISEKSWQTFQLCRKELWKEICMFLRNQFNFMCNVDMFYQVQINEQNIMNNIFCTKILASLLYLTLPSLIPSKSLKVTTFLGENIQQAIEVSNPYKSALKYNIQFQYPIQTTQSCDIGLSLNQIIVETKQTNAFNVQIKPNFLKQMVFIVQLTPVFEAIKQLQLPNNIFVHVTVQDKSVSKAIEMECFASSSTKLSISIENITQIDAKYKVSTTEKFYPIDVQKTSKQSNIREGKSQVSIKTEKVLNVKGNGKANLNLIFSPTHPGLYISTITLQDENVGQKMFEIKGFSLLPDAAQTVKLVCQASELKQFSISATDLNLLDKINNTDMLKFALMPIGNTNQLSCTYNANTHSFILQAQNKAKMIADMYLYKLIILTDNITRVYEIILNVLKRIEEVKVHLQCIVGERDSYQFTVTNVESSIQEYQLTFQSTKIEYFLIDDQSVDELTFTVQPNDKRIINLSFNPSWIIDCTQKLVIRQSNTNILAGDYVILAKATEPKSKAVINLECAVMQELCHQIQYINPTQAPVMIYPKFEENADIFRAGQEQYEVQPGQTGQIDIYACHYVSGNYLSHLYLNKSDGTYVHYNFSLKINPRNASGILEGKTKVSQPIMVKATIQNPSNKVATFYVAHQDIPSYVLSYQPILKVQPKLTSEFEIQFLPYAQQNYQGTIKFSSEQCGEFWYNLKFDTTEIDSQTVSVKALIGQGIDTDISIVNDKFDFSVLYNVNLSNQESFKCQNIRFTLDSREEKQIKIQYKPSKIGEVENCIVNIYGKDVKGNVIYQSRYNINGEGTLQSEIPIIKVYAQLNQGTSGQIAFKNPFLSRASVKFEYEHLQELQFTCKDQLLEPSQMIYIKYIFIPKKLNVLQTSFRILINPNWDIADAEFLPFEYTIDCIGEYTHRQPLAFLSTSSRQQILKTVQLPPEVQIENLDDVTFDFECANITEPTSVFDDIPATVRRSLTANWTSLMTPTSRLSSPLPNIGRRNVTFTFYPLKPFACDVLFVISTREGGRYKLPIQLFADDPKTEGLLTVELPNGHTPGEYILQTQNILNVYSEYRAYFTPSSSDRFSISPERGILEPGASGIQTLHAGKLSQFVISCQVGNSIARGQLIIETKDIMFIWDVISGYKKYVPPTGIAKIKDQ</sequence>
<dbReference type="OrthoDB" id="10060824at2759"/>
<keyword evidence="5" id="KW-1185">Reference proteome</keyword>
<reference evidence="4" key="2">
    <citation type="submission" date="2020-12" db="EMBL/GenBank/DDBJ databases">
        <title>New Spironucleus salmonicida genome in near-complete chromosomes.</title>
        <authorList>
            <person name="Xu F."/>
            <person name="Kurt Z."/>
            <person name="Jimenez-Gonzalez A."/>
            <person name="Astvaldsson A."/>
            <person name="Andersson J.O."/>
            <person name="Svard S.G."/>
        </authorList>
    </citation>
    <scope>NUCLEOTIDE SEQUENCE</scope>
    <source>
        <strain evidence="4">ATCC 50377</strain>
    </source>
</reference>
<dbReference type="Pfam" id="PF24529">
    <property type="entry name" value="CFAP47"/>
    <property type="match status" value="1"/>
</dbReference>
<dbReference type="Pfam" id="PF26579">
    <property type="entry name" value="Ig_CFAP47"/>
    <property type="match status" value="1"/>
</dbReference>
<dbReference type="Gene3D" id="2.60.40.10">
    <property type="entry name" value="Immunoglobulins"/>
    <property type="match status" value="1"/>
</dbReference>
<gene>
    <name evidence="3" type="ORF">SS50377_16167</name>
    <name evidence="4" type="ORF">SS50377_21081</name>
</gene>
<proteinExistence type="predicted"/>
<dbReference type="GO" id="GO:0005929">
    <property type="term" value="C:cilium"/>
    <property type="evidence" value="ECO:0007669"/>
    <property type="project" value="TreeGrafter"/>
</dbReference>
<evidence type="ECO:0000313" key="5">
    <source>
        <dbReference type="Proteomes" id="UP000018208"/>
    </source>
</evidence>
<dbReference type="InterPro" id="IPR056343">
    <property type="entry name" value="CFAP47_dom"/>
</dbReference>
<dbReference type="Proteomes" id="UP000018208">
    <property type="component" value="Unassembled WGS sequence"/>
</dbReference>
<dbReference type="EMBL" id="AUWU02000001">
    <property type="protein sequence ID" value="KAH0577727.1"/>
    <property type="molecule type" value="Genomic_DNA"/>
</dbReference>
<feature type="domain" description="CFAP47-like immunoglobulin-like" evidence="2">
    <location>
        <begin position="2903"/>
        <end position="3026"/>
    </location>
</feature>
<dbReference type="EMBL" id="KI546130">
    <property type="protein sequence ID" value="EST43867.1"/>
    <property type="molecule type" value="Genomic_DNA"/>
</dbReference>
<protein>
    <submittedName>
        <fullName evidence="3">Uncharacterized protein</fullName>
    </submittedName>
</protein>
<evidence type="ECO:0000259" key="1">
    <source>
        <dbReference type="Pfam" id="PF24529"/>
    </source>
</evidence>
<accession>V6LH53</accession>
<dbReference type="VEuPathDB" id="GiardiaDB:SS50377_21081"/>
<reference evidence="3 4" key="1">
    <citation type="journal article" date="2014" name="PLoS Genet.">
        <title>The Genome of Spironucleus salmonicida Highlights a Fish Pathogen Adapted to Fluctuating Environments.</title>
        <authorList>
            <person name="Xu F."/>
            <person name="Jerlstrom-Hultqvist J."/>
            <person name="Einarsson E."/>
            <person name="Astvaldsson A."/>
            <person name="Svard S.G."/>
            <person name="Andersson J.O."/>
        </authorList>
    </citation>
    <scope>NUCLEOTIDE SEQUENCE</scope>
    <source>
        <strain evidence="4">ATCC 50377</strain>
    </source>
</reference>
<name>V6LH53_9EUKA</name>
<evidence type="ECO:0000313" key="3">
    <source>
        <dbReference type="EMBL" id="EST43867.1"/>
    </source>
</evidence>
<dbReference type="InterPro" id="IPR058952">
    <property type="entry name" value="Ig_CFAP47"/>
</dbReference>
<dbReference type="PANTHER" id="PTHR45912">
    <property type="entry name" value="CILIA- AND FLAGELLA-ASSOCIATED PROTEIN 47"/>
    <property type="match status" value="1"/>
</dbReference>
<evidence type="ECO:0000259" key="2">
    <source>
        <dbReference type="Pfam" id="PF26579"/>
    </source>
</evidence>